<keyword evidence="2 5" id="KW-0812">Transmembrane</keyword>
<feature type="transmembrane region" description="Helical" evidence="5">
    <location>
        <begin position="77"/>
        <end position="101"/>
    </location>
</feature>
<evidence type="ECO:0000256" key="2">
    <source>
        <dbReference type="ARBA" id="ARBA00022692"/>
    </source>
</evidence>
<gene>
    <name evidence="6" type="ORF">THASP1DRAFT_31861</name>
</gene>
<dbReference type="InterPro" id="IPR002293">
    <property type="entry name" value="AA/rel_permease1"/>
</dbReference>
<dbReference type="STRING" id="78915.A0A4P9XKM0"/>
<name>A0A4P9XKM0_9FUNG</name>
<sequence>MSSMPLEEGQAKYQLDRDSAADSNVSLKENSTEASAITPTVGVTSGIGIVMGTLLSVEIFLFPGNVWQLTGSIGMSFIMWIIGAAINVFGGLSYTELAIMIPQSGADMAYLNHFYRHPRQMLGYLYAWMLIIIAIPASMAAQLTAFGQYIMYAAVGAEVYSEEKFVTYEWISRGIGAVGLAAILALNVASMTWVNRVHTALATLKVLIMLFIIVVGIVAVAGGLDVPDPGNWKEPFAGTSTNLYAHAQAFLRVNWALTGWIALNLIISEVKRPERTIPVSILLSLAIATALVLLLNAAYSFVVPAEIAFAAQELIAGSFGTIALGSKVGQVLVPVLLAVVGFGTASINFFSSSRVLHESARLKYTPGARYLSLVHAGSNTPRRSLVVLTMLTVIILVAPPPGRVFSFFIELSSFPMYVFNLLVLLGLVTYRLTKPNKPGQFRAWLLAPIIYILSCIFVIICIFLPPEQAAEGEIESSAPYYLPPILSIFITLVGLLFWHVYVIHSGSWRAALRLRPADRQT</sequence>
<dbReference type="GO" id="GO:0016020">
    <property type="term" value="C:membrane"/>
    <property type="evidence" value="ECO:0007669"/>
    <property type="project" value="UniProtKB-SubCell"/>
</dbReference>
<evidence type="ECO:0000256" key="1">
    <source>
        <dbReference type="ARBA" id="ARBA00004141"/>
    </source>
</evidence>
<evidence type="ECO:0000256" key="3">
    <source>
        <dbReference type="ARBA" id="ARBA00022989"/>
    </source>
</evidence>
<feature type="transmembrane region" description="Helical" evidence="5">
    <location>
        <begin position="331"/>
        <end position="351"/>
    </location>
</feature>
<dbReference type="Proteomes" id="UP000271241">
    <property type="component" value="Unassembled WGS sequence"/>
</dbReference>
<accession>A0A4P9XKM0</accession>
<keyword evidence="3 5" id="KW-1133">Transmembrane helix</keyword>
<dbReference type="PANTHER" id="PTHR11785:SF353">
    <property type="entry name" value="METHIONINE TRANSPORTER (EUROFUNG)"/>
    <property type="match status" value="1"/>
</dbReference>
<evidence type="ECO:0000256" key="4">
    <source>
        <dbReference type="ARBA" id="ARBA00023136"/>
    </source>
</evidence>
<feature type="transmembrane region" description="Helical" evidence="5">
    <location>
        <begin position="170"/>
        <end position="194"/>
    </location>
</feature>
<feature type="transmembrane region" description="Helical" evidence="5">
    <location>
        <begin position="414"/>
        <end position="432"/>
    </location>
</feature>
<feature type="transmembrane region" description="Helical" evidence="5">
    <location>
        <begin position="485"/>
        <end position="503"/>
    </location>
</feature>
<dbReference type="InterPro" id="IPR050598">
    <property type="entry name" value="AminoAcid_Transporter"/>
</dbReference>
<evidence type="ECO:0000313" key="6">
    <source>
        <dbReference type="EMBL" id="RKP06315.1"/>
    </source>
</evidence>
<dbReference type="PIRSF" id="PIRSF006060">
    <property type="entry name" value="AA_transporter"/>
    <property type="match status" value="1"/>
</dbReference>
<reference evidence="7" key="1">
    <citation type="journal article" date="2018" name="Nat. Microbiol.">
        <title>Leveraging single-cell genomics to expand the fungal tree of life.</title>
        <authorList>
            <person name="Ahrendt S.R."/>
            <person name="Quandt C.A."/>
            <person name="Ciobanu D."/>
            <person name="Clum A."/>
            <person name="Salamov A."/>
            <person name="Andreopoulos B."/>
            <person name="Cheng J.F."/>
            <person name="Woyke T."/>
            <person name="Pelin A."/>
            <person name="Henrissat B."/>
            <person name="Reynolds N.K."/>
            <person name="Benny G.L."/>
            <person name="Smith M.E."/>
            <person name="James T.Y."/>
            <person name="Grigoriev I.V."/>
        </authorList>
    </citation>
    <scope>NUCLEOTIDE SEQUENCE [LARGE SCALE GENOMIC DNA]</scope>
    <source>
        <strain evidence="7">RSA 1356</strain>
    </source>
</reference>
<feature type="transmembrane region" description="Helical" evidence="5">
    <location>
        <begin position="385"/>
        <end position="402"/>
    </location>
</feature>
<keyword evidence="4 5" id="KW-0472">Membrane</keyword>
<feature type="transmembrane region" description="Helical" evidence="5">
    <location>
        <begin position="36"/>
        <end position="57"/>
    </location>
</feature>
<evidence type="ECO:0000313" key="7">
    <source>
        <dbReference type="Proteomes" id="UP000271241"/>
    </source>
</evidence>
<keyword evidence="7" id="KW-1185">Reference proteome</keyword>
<dbReference type="Gene3D" id="1.20.1740.10">
    <property type="entry name" value="Amino acid/polyamine transporter I"/>
    <property type="match status" value="1"/>
</dbReference>
<proteinExistence type="predicted"/>
<dbReference type="GO" id="GO:0015179">
    <property type="term" value="F:L-amino acid transmembrane transporter activity"/>
    <property type="evidence" value="ECO:0007669"/>
    <property type="project" value="TreeGrafter"/>
</dbReference>
<protein>
    <submittedName>
        <fullName evidence="6">Amino acid/polyamine transporter I</fullName>
    </submittedName>
</protein>
<feature type="transmembrane region" description="Helical" evidence="5">
    <location>
        <begin position="444"/>
        <end position="465"/>
    </location>
</feature>
<dbReference type="PANTHER" id="PTHR11785">
    <property type="entry name" value="AMINO ACID TRANSPORTER"/>
    <property type="match status" value="1"/>
</dbReference>
<feature type="transmembrane region" description="Helical" evidence="5">
    <location>
        <begin position="244"/>
        <end position="267"/>
    </location>
</feature>
<organism evidence="6 7">
    <name type="scientific">Thamnocephalis sphaerospora</name>
    <dbReference type="NCBI Taxonomy" id="78915"/>
    <lineage>
        <taxon>Eukaryota</taxon>
        <taxon>Fungi</taxon>
        <taxon>Fungi incertae sedis</taxon>
        <taxon>Zoopagomycota</taxon>
        <taxon>Zoopagomycotina</taxon>
        <taxon>Zoopagomycetes</taxon>
        <taxon>Zoopagales</taxon>
        <taxon>Sigmoideomycetaceae</taxon>
        <taxon>Thamnocephalis</taxon>
    </lineage>
</organism>
<dbReference type="OrthoDB" id="5982228at2759"/>
<comment type="subcellular location">
    <subcellularLocation>
        <location evidence="1">Membrane</location>
        <topology evidence="1">Multi-pass membrane protein</topology>
    </subcellularLocation>
</comment>
<feature type="transmembrane region" description="Helical" evidence="5">
    <location>
        <begin position="206"/>
        <end position="224"/>
    </location>
</feature>
<dbReference type="AlphaFoldDB" id="A0A4P9XKM0"/>
<feature type="transmembrane region" description="Helical" evidence="5">
    <location>
        <begin position="279"/>
        <end position="299"/>
    </location>
</feature>
<dbReference type="Pfam" id="PF13520">
    <property type="entry name" value="AA_permease_2"/>
    <property type="match status" value="1"/>
</dbReference>
<evidence type="ECO:0000256" key="5">
    <source>
        <dbReference type="SAM" id="Phobius"/>
    </source>
</evidence>
<dbReference type="EMBL" id="KZ992908">
    <property type="protein sequence ID" value="RKP06315.1"/>
    <property type="molecule type" value="Genomic_DNA"/>
</dbReference>
<feature type="transmembrane region" description="Helical" evidence="5">
    <location>
        <begin position="122"/>
        <end position="150"/>
    </location>
</feature>